<reference evidence="3" key="1">
    <citation type="journal article" date="2022" name="Int. J. Mol. Sci.">
        <title>Draft Genome of Tanacetum Coccineum: Genomic Comparison of Closely Related Tanacetum-Family Plants.</title>
        <authorList>
            <person name="Yamashiro T."/>
            <person name="Shiraishi A."/>
            <person name="Nakayama K."/>
            <person name="Satake H."/>
        </authorList>
    </citation>
    <scope>NUCLEOTIDE SEQUENCE</scope>
</reference>
<comment type="caution">
    <text evidence="3">The sequence shown here is derived from an EMBL/GenBank/DDBJ whole genome shotgun (WGS) entry which is preliminary data.</text>
</comment>
<sequence length="463" mass="51351">MENSNHLNKPNEAILEVNPVVPELNQVVDIHDPNEMLDIPDDIDLVDYDEEDPEEDPEEDVDIELEDDAELIFPYEVEGDKTPPPGDVSSDSVSSDSESEDEEVDVAPEATAGTITQRPYVIRDFSRGLFEVGESSSARDSSHIDGLAPWALRRDLEASRAQARVLEAELGTCQTEIALLKSKDKIGEKEREILNHDLENVERALGNVLERVSVLESGENATLKKRLAEAETKLAWARMERDIAERRLHESRVWNKMFYLDMVRIGAVPKPPSDDEDTERPRKNRRTLLLMGLRDLPSHVDHLVTLILDGDMIMPPKAMSKARMRQVIREQVAKSMSEFMANINREADGAGAGGGGAGSAGAGGGGAGAARAGGARLAAPEITSDCKERDKVKFAIATLQGRALTWWNRWIASMGIDAANGTPWTEVRKWMTKEFCPRSVLQRLEQELYNLKLKGTDIDGYTN</sequence>
<keyword evidence="1" id="KW-0175">Coiled coil</keyword>
<dbReference type="EMBL" id="BQNB010010531">
    <property type="protein sequence ID" value="GJS78539.1"/>
    <property type="molecule type" value="Genomic_DNA"/>
</dbReference>
<reference evidence="3" key="2">
    <citation type="submission" date="2022-01" db="EMBL/GenBank/DDBJ databases">
        <authorList>
            <person name="Yamashiro T."/>
            <person name="Shiraishi A."/>
            <person name="Satake H."/>
            <person name="Nakayama K."/>
        </authorList>
    </citation>
    <scope>NUCLEOTIDE SEQUENCE</scope>
</reference>
<dbReference type="Proteomes" id="UP001151760">
    <property type="component" value="Unassembled WGS sequence"/>
</dbReference>
<dbReference type="SUPFAM" id="SSF57997">
    <property type="entry name" value="Tropomyosin"/>
    <property type="match status" value="1"/>
</dbReference>
<feature type="compositionally biased region" description="Gly residues" evidence="2">
    <location>
        <begin position="350"/>
        <end position="368"/>
    </location>
</feature>
<feature type="compositionally biased region" description="Acidic residues" evidence="2">
    <location>
        <begin position="38"/>
        <end position="70"/>
    </location>
</feature>
<name>A0ABQ4YL38_9ASTR</name>
<feature type="compositionally biased region" description="Low complexity" evidence="2">
    <location>
        <begin position="87"/>
        <end position="96"/>
    </location>
</feature>
<evidence type="ECO:0000256" key="1">
    <source>
        <dbReference type="SAM" id="Coils"/>
    </source>
</evidence>
<evidence type="ECO:0000256" key="2">
    <source>
        <dbReference type="SAM" id="MobiDB-lite"/>
    </source>
</evidence>
<feature type="region of interest" description="Disordered" evidence="2">
    <location>
        <begin position="32"/>
        <end position="112"/>
    </location>
</feature>
<feature type="region of interest" description="Disordered" evidence="2">
    <location>
        <begin position="350"/>
        <end position="370"/>
    </location>
</feature>
<evidence type="ECO:0008006" key="5">
    <source>
        <dbReference type="Google" id="ProtNLM"/>
    </source>
</evidence>
<feature type="coiled-coil region" evidence="1">
    <location>
        <begin position="191"/>
        <end position="247"/>
    </location>
</feature>
<evidence type="ECO:0000313" key="4">
    <source>
        <dbReference type="Proteomes" id="UP001151760"/>
    </source>
</evidence>
<gene>
    <name evidence="3" type="ORF">Tco_0728420</name>
</gene>
<feature type="compositionally biased region" description="Acidic residues" evidence="2">
    <location>
        <begin position="97"/>
        <end position="106"/>
    </location>
</feature>
<accession>A0ABQ4YL38</accession>
<organism evidence="3 4">
    <name type="scientific">Tanacetum coccineum</name>
    <dbReference type="NCBI Taxonomy" id="301880"/>
    <lineage>
        <taxon>Eukaryota</taxon>
        <taxon>Viridiplantae</taxon>
        <taxon>Streptophyta</taxon>
        <taxon>Embryophyta</taxon>
        <taxon>Tracheophyta</taxon>
        <taxon>Spermatophyta</taxon>
        <taxon>Magnoliopsida</taxon>
        <taxon>eudicotyledons</taxon>
        <taxon>Gunneridae</taxon>
        <taxon>Pentapetalae</taxon>
        <taxon>asterids</taxon>
        <taxon>campanulids</taxon>
        <taxon>Asterales</taxon>
        <taxon>Asteraceae</taxon>
        <taxon>Asteroideae</taxon>
        <taxon>Anthemideae</taxon>
        <taxon>Anthemidinae</taxon>
        <taxon>Tanacetum</taxon>
    </lineage>
</organism>
<evidence type="ECO:0000313" key="3">
    <source>
        <dbReference type="EMBL" id="GJS78539.1"/>
    </source>
</evidence>
<proteinExistence type="predicted"/>
<keyword evidence="4" id="KW-1185">Reference proteome</keyword>
<protein>
    <recommendedName>
        <fullName evidence="5">Retrotransposon gag domain-containing protein</fullName>
    </recommendedName>
</protein>